<organism evidence="1 2">
    <name type="scientific">Skermanella stibiiresistens SB22</name>
    <dbReference type="NCBI Taxonomy" id="1385369"/>
    <lineage>
        <taxon>Bacteria</taxon>
        <taxon>Pseudomonadati</taxon>
        <taxon>Pseudomonadota</taxon>
        <taxon>Alphaproteobacteria</taxon>
        <taxon>Rhodospirillales</taxon>
        <taxon>Azospirillaceae</taxon>
        <taxon>Skermanella</taxon>
    </lineage>
</organism>
<dbReference type="Proteomes" id="UP000019486">
    <property type="component" value="Unassembled WGS sequence"/>
</dbReference>
<dbReference type="STRING" id="1385369.N825_16125"/>
<proteinExistence type="predicted"/>
<evidence type="ECO:0000313" key="2">
    <source>
        <dbReference type="Proteomes" id="UP000019486"/>
    </source>
</evidence>
<dbReference type="EMBL" id="AVFL01000022">
    <property type="protein sequence ID" value="EWY37929.1"/>
    <property type="molecule type" value="Genomic_DNA"/>
</dbReference>
<name>W9GVU6_9PROT</name>
<evidence type="ECO:0000313" key="1">
    <source>
        <dbReference type="EMBL" id="EWY37929.1"/>
    </source>
</evidence>
<sequence>MRSLYRRGQGAMCEIDGMTLVIAVLKVGNRKEIHR</sequence>
<gene>
    <name evidence="1" type="ORF">N825_16125</name>
</gene>
<accession>W9GVU6</accession>
<keyword evidence="2" id="KW-1185">Reference proteome</keyword>
<reference evidence="1 2" key="1">
    <citation type="submission" date="2013-08" db="EMBL/GenBank/DDBJ databases">
        <title>The genome sequence of Skermanella stibiiresistens.</title>
        <authorList>
            <person name="Zhu W."/>
            <person name="Wang G."/>
        </authorList>
    </citation>
    <scope>NUCLEOTIDE SEQUENCE [LARGE SCALE GENOMIC DNA]</scope>
    <source>
        <strain evidence="1 2">SB22</strain>
    </source>
</reference>
<dbReference type="AlphaFoldDB" id="W9GVU6"/>
<protein>
    <submittedName>
        <fullName evidence="1">Uncharacterized protein</fullName>
    </submittedName>
</protein>
<comment type="caution">
    <text evidence="1">The sequence shown here is derived from an EMBL/GenBank/DDBJ whole genome shotgun (WGS) entry which is preliminary data.</text>
</comment>